<evidence type="ECO:0000259" key="5">
    <source>
        <dbReference type="PROSITE" id="PS50104"/>
    </source>
</evidence>
<dbReference type="Gene3D" id="3.40.50.10140">
    <property type="entry name" value="Toll/interleukin-1 receptor homology (TIR) domain"/>
    <property type="match status" value="1"/>
</dbReference>
<proteinExistence type="predicted"/>
<accession>A0A251MQP3</accession>
<dbReference type="SUPFAM" id="SSF52200">
    <property type="entry name" value="Toll/Interleukin receptor TIR domain"/>
    <property type="match status" value="1"/>
</dbReference>
<dbReference type="FunFam" id="3.40.50.10140:FF:000007">
    <property type="entry name" value="Disease resistance protein (TIR-NBS-LRR class)"/>
    <property type="match status" value="1"/>
</dbReference>
<dbReference type="GO" id="GO:0006952">
    <property type="term" value="P:defense response"/>
    <property type="evidence" value="ECO:0007669"/>
    <property type="project" value="UniProtKB-KW"/>
</dbReference>
<dbReference type="InterPro" id="IPR042197">
    <property type="entry name" value="Apaf_helical"/>
</dbReference>
<dbReference type="InterPro" id="IPR027417">
    <property type="entry name" value="P-loop_NTPase"/>
</dbReference>
<dbReference type="eggNOG" id="ENOG502R41B">
    <property type="taxonomic scope" value="Eukaryota"/>
</dbReference>
<dbReference type="SUPFAM" id="SSF52058">
    <property type="entry name" value="L domain-like"/>
    <property type="match status" value="1"/>
</dbReference>
<gene>
    <name evidence="6" type="ORF">PRUPE_8G005300</name>
</gene>
<feature type="domain" description="TIR" evidence="5">
    <location>
        <begin position="17"/>
        <end position="182"/>
    </location>
</feature>
<dbReference type="PANTHER" id="PTHR11017">
    <property type="entry name" value="LEUCINE-RICH REPEAT-CONTAINING PROTEIN"/>
    <property type="match status" value="1"/>
</dbReference>
<keyword evidence="4" id="KW-0520">NAD</keyword>
<dbReference type="PROSITE" id="PS50104">
    <property type="entry name" value="TIR"/>
    <property type="match status" value="1"/>
</dbReference>
<dbReference type="InterPro" id="IPR044974">
    <property type="entry name" value="Disease_R_plants"/>
</dbReference>
<dbReference type="EMBL" id="CM007658">
    <property type="protein sequence ID" value="ONH89627.1"/>
    <property type="molecule type" value="Genomic_DNA"/>
</dbReference>
<protein>
    <recommendedName>
        <fullName evidence="5">TIR domain-containing protein</fullName>
    </recommendedName>
</protein>
<dbReference type="GO" id="GO:0043531">
    <property type="term" value="F:ADP binding"/>
    <property type="evidence" value="ECO:0007669"/>
    <property type="project" value="InterPro"/>
</dbReference>
<name>A0A251MQP3_PRUPE</name>
<evidence type="ECO:0000256" key="3">
    <source>
        <dbReference type="ARBA" id="ARBA00022821"/>
    </source>
</evidence>
<dbReference type="Pfam" id="PF00931">
    <property type="entry name" value="NB-ARC"/>
    <property type="match status" value="1"/>
</dbReference>
<dbReference type="SUPFAM" id="SSF52540">
    <property type="entry name" value="P-loop containing nucleoside triphosphate hydrolases"/>
    <property type="match status" value="1"/>
</dbReference>
<dbReference type="Pfam" id="PF01582">
    <property type="entry name" value="TIR"/>
    <property type="match status" value="1"/>
</dbReference>
<dbReference type="InterPro" id="IPR036390">
    <property type="entry name" value="WH_DNA-bd_sf"/>
</dbReference>
<dbReference type="InterPro" id="IPR000157">
    <property type="entry name" value="TIR_dom"/>
</dbReference>
<evidence type="ECO:0000313" key="6">
    <source>
        <dbReference type="EMBL" id="ONH89627.1"/>
    </source>
</evidence>
<evidence type="ECO:0000256" key="1">
    <source>
        <dbReference type="ARBA" id="ARBA00022614"/>
    </source>
</evidence>
<dbReference type="InterPro" id="IPR035897">
    <property type="entry name" value="Toll_tir_struct_dom_sf"/>
</dbReference>
<dbReference type="Gene3D" id="3.80.10.10">
    <property type="entry name" value="Ribonuclease Inhibitor"/>
    <property type="match status" value="2"/>
</dbReference>
<dbReference type="Pfam" id="PF23282">
    <property type="entry name" value="WHD_ROQ1"/>
    <property type="match status" value="1"/>
</dbReference>
<dbReference type="PRINTS" id="PR00364">
    <property type="entry name" value="DISEASERSIST"/>
</dbReference>
<dbReference type="AlphaFoldDB" id="A0A251MQP3"/>
<keyword evidence="7" id="KW-1185">Reference proteome</keyword>
<organism evidence="6 7">
    <name type="scientific">Prunus persica</name>
    <name type="common">Peach</name>
    <name type="synonym">Amygdalus persica</name>
    <dbReference type="NCBI Taxonomy" id="3760"/>
    <lineage>
        <taxon>Eukaryota</taxon>
        <taxon>Viridiplantae</taxon>
        <taxon>Streptophyta</taxon>
        <taxon>Embryophyta</taxon>
        <taxon>Tracheophyta</taxon>
        <taxon>Spermatophyta</taxon>
        <taxon>Magnoliopsida</taxon>
        <taxon>eudicotyledons</taxon>
        <taxon>Gunneridae</taxon>
        <taxon>Pentapetalae</taxon>
        <taxon>rosids</taxon>
        <taxon>fabids</taxon>
        <taxon>Rosales</taxon>
        <taxon>Rosaceae</taxon>
        <taxon>Amygdaloideae</taxon>
        <taxon>Amygdaleae</taxon>
        <taxon>Prunus</taxon>
    </lineage>
</organism>
<dbReference type="Pfam" id="PF23598">
    <property type="entry name" value="LRR_14"/>
    <property type="match status" value="1"/>
</dbReference>
<dbReference type="GO" id="GO:0007165">
    <property type="term" value="P:signal transduction"/>
    <property type="evidence" value="ECO:0007669"/>
    <property type="project" value="InterPro"/>
</dbReference>
<dbReference type="SUPFAM" id="SSF46785">
    <property type="entry name" value="Winged helix' DNA-binding domain"/>
    <property type="match status" value="1"/>
</dbReference>
<dbReference type="Gene3D" id="1.10.8.430">
    <property type="entry name" value="Helical domain of apoptotic protease-activating factors"/>
    <property type="match status" value="1"/>
</dbReference>
<keyword evidence="1" id="KW-0433">Leucine-rich repeat</keyword>
<dbReference type="OrthoDB" id="1165477at2759"/>
<keyword evidence="2" id="KW-0677">Repeat</keyword>
<dbReference type="Proteomes" id="UP000006882">
    <property type="component" value="Chromosome G8"/>
</dbReference>
<dbReference type="PANTHER" id="PTHR11017:SF527">
    <property type="entry name" value="TMV RESISTANCE PROTEIN N-LIKE"/>
    <property type="match status" value="1"/>
</dbReference>
<dbReference type="InterPro" id="IPR002182">
    <property type="entry name" value="NB-ARC"/>
</dbReference>
<dbReference type="InterPro" id="IPR032675">
    <property type="entry name" value="LRR_dom_sf"/>
</dbReference>
<dbReference type="SMR" id="A0A251MQP3"/>
<evidence type="ECO:0000313" key="7">
    <source>
        <dbReference type="Proteomes" id="UP000006882"/>
    </source>
</evidence>
<dbReference type="SMART" id="SM00255">
    <property type="entry name" value="TIR"/>
    <property type="match status" value="1"/>
</dbReference>
<evidence type="ECO:0000256" key="4">
    <source>
        <dbReference type="ARBA" id="ARBA00023027"/>
    </source>
</evidence>
<reference evidence="6 7" key="1">
    <citation type="journal article" date="2013" name="Nat. Genet.">
        <title>The high-quality draft genome of peach (Prunus persica) identifies unique patterns of genetic diversity, domestication and genome evolution.</title>
        <authorList>
            <consortium name="International Peach Genome Initiative"/>
            <person name="Verde I."/>
            <person name="Abbott A.G."/>
            <person name="Scalabrin S."/>
            <person name="Jung S."/>
            <person name="Shu S."/>
            <person name="Marroni F."/>
            <person name="Zhebentyayeva T."/>
            <person name="Dettori M.T."/>
            <person name="Grimwood J."/>
            <person name="Cattonaro F."/>
            <person name="Zuccolo A."/>
            <person name="Rossini L."/>
            <person name="Jenkins J."/>
            <person name="Vendramin E."/>
            <person name="Meisel L.A."/>
            <person name="Decroocq V."/>
            <person name="Sosinski B."/>
            <person name="Prochnik S."/>
            <person name="Mitros T."/>
            <person name="Policriti A."/>
            <person name="Cipriani G."/>
            <person name="Dondini L."/>
            <person name="Ficklin S."/>
            <person name="Goodstein D.M."/>
            <person name="Xuan P."/>
            <person name="Del Fabbro C."/>
            <person name="Aramini V."/>
            <person name="Copetti D."/>
            <person name="Gonzalez S."/>
            <person name="Horner D.S."/>
            <person name="Falchi R."/>
            <person name="Lucas S."/>
            <person name="Mica E."/>
            <person name="Maldonado J."/>
            <person name="Lazzari B."/>
            <person name="Bielenberg D."/>
            <person name="Pirona R."/>
            <person name="Miculan M."/>
            <person name="Barakat A."/>
            <person name="Testolin R."/>
            <person name="Stella A."/>
            <person name="Tartarini S."/>
            <person name="Tonutti P."/>
            <person name="Arus P."/>
            <person name="Orellana A."/>
            <person name="Wells C."/>
            <person name="Main D."/>
            <person name="Vizzotto G."/>
            <person name="Silva H."/>
            <person name="Salamini F."/>
            <person name="Schmutz J."/>
            <person name="Morgante M."/>
            <person name="Rokhsar D.S."/>
        </authorList>
    </citation>
    <scope>NUCLEOTIDE SEQUENCE [LARGE SCALE GENOMIC DNA]</scope>
    <source>
        <strain evidence="7">cv. Nemared</strain>
    </source>
</reference>
<evidence type="ECO:0000256" key="2">
    <source>
        <dbReference type="ARBA" id="ARBA00022737"/>
    </source>
</evidence>
<dbReference type="Gene3D" id="3.40.50.300">
    <property type="entry name" value="P-loop containing nucleotide triphosphate hydrolases"/>
    <property type="match status" value="1"/>
</dbReference>
<dbReference type="Gramene" id="ONH89627">
    <property type="protein sequence ID" value="ONH89627"/>
    <property type="gene ID" value="PRUPE_8G005300"/>
</dbReference>
<dbReference type="InterPro" id="IPR058192">
    <property type="entry name" value="WHD_ROQ1-like"/>
</dbReference>
<dbReference type="GO" id="GO:0051707">
    <property type="term" value="P:response to other organism"/>
    <property type="evidence" value="ECO:0007669"/>
    <property type="project" value="UniProtKB-ARBA"/>
</dbReference>
<sequence>MSIHRTFTSFPSSSSQWKYVVFLSFRGDDTRKGFTDHLYTALEHQGITTFRENLELQKGMAISPQLLTAIEESRFTLIVLSRNYASSTWCLDELVKILECMEETKTVLPIFYDVDPSDVRKQTGTVAEAFIKHEERFVDDAKKVRKWRAALKKVANLSGWNSKDWYESKLVKDIAEVLRRELLFSSVENQLVGIDSRLKPINLLLGAGVDDVRFVGIWGVGGIGKTTIAKVVRERISNEFEFSIFIGNVRNIVEKGGLVSLQKQLLSGIWMEKDDISNLHEGAMIIRRVLSQKKVLLILDDVNHLEQLESVAGNHEWFGFGSRVLITTRNEYLLIKHGVKRRFQVKGLKSEDALQLFTWKAFKKDYPEKYYLILSNRIVSYVKGLPLALEVLGSFLHGRVLSEWNSALGKLGVCNLEIFEALKISYDGLDDKEKKMFLDIACFFNGKDKDRVIEACDVSAVVILEVLTERSLVKILGGRLWMHDSLQEMGRQIILWEFPDEPGRCSRLWFREDANRVLSKNTGTEAIEGIVLHPADPGVQVHANAKSFSKMVKLRYLKISNVSIYNGLEDLPNSLRILKWTGYPLTYFPSHFNPEKLLELKMCHSYIKHFRMGTKPLHNLKTIKLSHSPNLVSVPNFNGMPNLEVLILEGCTRLFEVDPSIQVLERLTLLNLKDCKNLAHLPSSVGCLKSLKVLNLFGCSRLNILPEELGYIECLEELDVSRTSIRELPSSIGRLKGLTLMNLKDCKYFMHLPTSVNGLKCLKFLNLSGCTRLHELREELGHVECLEKLDVSGTTILLELLASLVREVSNLFLLGKSLT</sequence>
<keyword evidence="3" id="KW-0611">Plant defense</keyword>
<dbReference type="InterPro" id="IPR055414">
    <property type="entry name" value="LRR_R13L4/SHOC2-like"/>
</dbReference>